<dbReference type="Proteomes" id="UP001595850">
    <property type="component" value="Unassembled WGS sequence"/>
</dbReference>
<dbReference type="SMART" id="SM00191">
    <property type="entry name" value="Int_alpha"/>
    <property type="match status" value="7"/>
</dbReference>
<evidence type="ECO:0000256" key="3">
    <source>
        <dbReference type="ARBA" id="ARBA00023180"/>
    </source>
</evidence>
<dbReference type="Gene3D" id="2.130.10.130">
    <property type="entry name" value="Integrin alpha, N-terminal"/>
    <property type="match status" value="2"/>
</dbReference>
<organism evidence="6 7">
    <name type="scientific">Planomonospora corallina</name>
    <dbReference type="NCBI Taxonomy" id="1806052"/>
    <lineage>
        <taxon>Bacteria</taxon>
        <taxon>Bacillati</taxon>
        <taxon>Actinomycetota</taxon>
        <taxon>Actinomycetes</taxon>
        <taxon>Streptosporangiales</taxon>
        <taxon>Streptosporangiaceae</taxon>
        <taxon>Planomonospora</taxon>
    </lineage>
</organism>
<name>A0ABV8I6D3_9ACTN</name>
<proteinExistence type="predicted"/>
<evidence type="ECO:0000313" key="7">
    <source>
        <dbReference type="Proteomes" id="UP001595850"/>
    </source>
</evidence>
<dbReference type="Pfam" id="PF01839">
    <property type="entry name" value="FG-GAP"/>
    <property type="match status" value="2"/>
</dbReference>
<evidence type="ECO:0008006" key="8">
    <source>
        <dbReference type="Google" id="ProtNLM"/>
    </source>
</evidence>
<dbReference type="InterPro" id="IPR013519">
    <property type="entry name" value="Int_alpha_beta-p"/>
</dbReference>
<feature type="region of interest" description="Disordered" evidence="4">
    <location>
        <begin position="267"/>
        <end position="290"/>
    </location>
</feature>
<reference evidence="7" key="1">
    <citation type="journal article" date="2019" name="Int. J. Syst. Evol. Microbiol.">
        <title>The Global Catalogue of Microorganisms (GCM) 10K type strain sequencing project: providing services to taxonomists for standard genome sequencing and annotation.</title>
        <authorList>
            <consortium name="The Broad Institute Genomics Platform"/>
            <consortium name="The Broad Institute Genome Sequencing Center for Infectious Disease"/>
            <person name="Wu L."/>
            <person name="Ma J."/>
        </authorList>
    </citation>
    <scope>NUCLEOTIDE SEQUENCE [LARGE SCALE GENOMIC DNA]</scope>
    <source>
        <strain evidence="7">TBRC 4489</strain>
    </source>
</reference>
<dbReference type="EMBL" id="JBHSBM010000012">
    <property type="protein sequence ID" value="MFC4058479.1"/>
    <property type="molecule type" value="Genomic_DNA"/>
</dbReference>
<dbReference type="InterPro" id="IPR028994">
    <property type="entry name" value="Integrin_alpha_N"/>
</dbReference>
<feature type="chain" id="PRO_5046438244" description="FG-GAP repeat-containing protein" evidence="5">
    <location>
        <begin position="21"/>
        <end position="498"/>
    </location>
</feature>
<keyword evidence="7" id="KW-1185">Reference proteome</keyword>
<feature type="compositionally biased region" description="Low complexity" evidence="4">
    <location>
        <begin position="41"/>
        <end position="63"/>
    </location>
</feature>
<evidence type="ECO:0000256" key="4">
    <source>
        <dbReference type="SAM" id="MobiDB-lite"/>
    </source>
</evidence>
<comment type="caution">
    <text evidence="6">The sequence shown here is derived from an EMBL/GenBank/DDBJ whole genome shotgun (WGS) entry which is preliminary data.</text>
</comment>
<keyword evidence="1 5" id="KW-0732">Signal</keyword>
<sequence length="498" mass="48937">MRLLAVLLAALALPPLAAPAAPPAAVISVRPAAVMPAAPVPAYSTGSSSPSSASSSAPAACSGTGPGAGAAGGDFDGDGMDDVVAGDPLADTAGAGGSGAVHVLPGTSGQAGAPVVVSAPAPAAGDGFGWTVRLVHLDGDRCADLLVGAPYADVAGVRDAGAVYAVYGGGRREAVPLVAAEPEAGAHFGWSLAVRGPLIAVGAPHEDVDGVRDSGAVHLFEAGKYHAGRRLTQNTEGVTGNSETGDLFGWALELGRLGGDAGELDLAVGQPYENDDGQGTQSGGGTADSGSLTVLFDVRARRGEQATRKWDLRDLTDARTGDRFGYALAYTEQGDTAYLAVGAPLGDGGAVEDSGLVQLFQAASTAEVTPAYLLHQGALGASGEGYGSALAFAGGGDVRLAVGTPFDGQDRRGSVRLVPLADRDRAQPVEGPSPGARFGWSVAASGNKLVAGAPDHGPSGAVALLGRNDGAVTLLSPGTGRIPAVTGGASVDFGAATG</sequence>
<evidence type="ECO:0000256" key="5">
    <source>
        <dbReference type="SAM" id="SignalP"/>
    </source>
</evidence>
<keyword evidence="2" id="KW-0677">Repeat</keyword>
<protein>
    <recommendedName>
        <fullName evidence="8">FG-GAP repeat-containing protein</fullName>
    </recommendedName>
</protein>
<gene>
    <name evidence="6" type="ORF">ACFOWE_09250</name>
</gene>
<dbReference type="PANTHER" id="PTHR36220">
    <property type="entry name" value="UNNAMED PRODUCT"/>
    <property type="match status" value="1"/>
</dbReference>
<dbReference type="Pfam" id="PF14312">
    <property type="entry name" value="FG-GAP_2"/>
    <property type="match status" value="1"/>
</dbReference>
<accession>A0ABV8I6D3</accession>
<evidence type="ECO:0000313" key="6">
    <source>
        <dbReference type="EMBL" id="MFC4058479.1"/>
    </source>
</evidence>
<keyword evidence="3" id="KW-0325">Glycoprotein</keyword>
<feature type="compositionally biased region" description="Gly residues" evidence="4">
    <location>
        <begin position="64"/>
        <end position="74"/>
    </location>
</feature>
<dbReference type="InterPro" id="IPR013517">
    <property type="entry name" value="FG-GAP"/>
</dbReference>
<dbReference type="PANTHER" id="PTHR36220:SF1">
    <property type="entry name" value="GAMMA TUBULIN COMPLEX COMPONENT C-TERMINAL DOMAIN-CONTAINING PROTEIN"/>
    <property type="match status" value="1"/>
</dbReference>
<feature type="region of interest" description="Disordered" evidence="4">
    <location>
        <begin position="41"/>
        <end position="91"/>
    </location>
</feature>
<dbReference type="SUPFAM" id="SSF69318">
    <property type="entry name" value="Integrin alpha N-terminal domain"/>
    <property type="match status" value="1"/>
</dbReference>
<evidence type="ECO:0000256" key="1">
    <source>
        <dbReference type="ARBA" id="ARBA00022729"/>
    </source>
</evidence>
<feature type="signal peptide" evidence="5">
    <location>
        <begin position="1"/>
        <end position="20"/>
    </location>
</feature>
<evidence type="ECO:0000256" key="2">
    <source>
        <dbReference type="ARBA" id="ARBA00022737"/>
    </source>
</evidence>
<dbReference type="RefSeq" id="WP_377286776.1">
    <property type="nucleotide sequence ID" value="NZ_JBHSBM010000012.1"/>
</dbReference>
<dbReference type="PROSITE" id="PS51470">
    <property type="entry name" value="FG_GAP"/>
    <property type="match status" value="2"/>
</dbReference>